<accession>A0A8S1UJB5</accession>
<dbReference type="InterPro" id="IPR021122">
    <property type="entry name" value="RNA_ligase_dom_REL/Rnl2"/>
</dbReference>
<evidence type="ECO:0000313" key="3">
    <source>
        <dbReference type="Proteomes" id="UP000689195"/>
    </source>
</evidence>
<sequence>MDNKKYVTKQYGREIKAQKKEEIKTIIEQLHKKFESQDNVLLESKEILKICEEFNDIFLVKREMHNIQNQMIEIIDIKLNVDPEIEDKILTSSFIIHQTFRRGLSLIGFQNQYVLLRKGMMKFFDIKIIDQEKAKSQEKNDLNNLISFYTFERIYKELENGKSVKIQVQEKANGENAQISYYQPLNMWVICSKNTAILCNGIDDLKMYSEQKYHLAIQIAKQWFNMIDQNPKLIEIKQELANSTLIGEYCGHPKFQHLVKYDNIYLKFFSRVKHNSLLTCEFQNESRQLFQKYQLPTVACRLEVQVDSKENLFNELKKLKEIIKMKSIEEEGEGAVLYFLNDQDECLSLGKLKTIEYKIHRQIRESLKDCIHQKGNPVKTYQALQQSVQKFTSIEQGKRKQYLQFAANLLQEASNKIQIQNKFNKDYSIQLIKVIQIQKIECKIKENKKLMCLNKCQNKMKIYNERIYFYFQRNQNYDSDIINIIYLMQKVQQQKKKKLRVTKNLEPIMKELQQFRADQPETQLTYEELDNFLQLYNKVTSSQIIECKLQNLDLQIRDVKFKIHYEEDTLFSLNKQIHQNFRRGLAFVNYGQGWKILRKGQKKFFDLYFDDIQGKGDQFCQRINYYNIGRAEELASQNKQIKIYISEKANGENCQISYCKDIDSWSISSKNKTLVLRDENDMQAQCYQNDSYKVALMIAKQWFRELQQINQPLNGLKNILQDHTFVGEFCGHVQLQHLIRYDDVQIRFFSIVKKNGIETCLSPKFSQQIFENLQLKTVKFREIIANGIEDLKMKLLELQKEISQMTLKEMGEGSVLYFCNSENDECLSLAKLKTIEYRIIRKIREKMKSLVYKKIDNKICLNKFINECQQFPYFNDPEFQKAYYIELCTKLLSFGSYLIKELKEEKIYKSVFNVIKQSFLDFLDLIKQNAPFDFIVNHFVKMKQQNVEQIQDIDDNEDELE</sequence>
<evidence type="ECO:0000259" key="1">
    <source>
        <dbReference type="Pfam" id="PF09414"/>
    </source>
</evidence>
<dbReference type="PANTHER" id="PTHR38566">
    <property type="entry name" value="RNA_LIG_T4_1 DOMAIN-CONTAINING PROTEIN"/>
    <property type="match status" value="1"/>
</dbReference>
<comment type="caution">
    <text evidence="2">The sequence shown here is derived from an EMBL/GenBank/DDBJ whole genome shotgun (WGS) entry which is preliminary data.</text>
</comment>
<gene>
    <name evidence="2" type="ORF">PPENT_87.1.T0410092</name>
</gene>
<evidence type="ECO:0000313" key="2">
    <source>
        <dbReference type="EMBL" id="CAD8164555.1"/>
    </source>
</evidence>
<dbReference type="AlphaFoldDB" id="A0A8S1UJB5"/>
<reference evidence="2" key="1">
    <citation type="submission" date="2021-01" db="EMBL/GenBank/DDBJ databases">
        <authorList>
            <consortium name="Genoscope - CEA"/>
            <person name="William W."/>
        </authorList>
    </citation>
    <scope>NUCLEOTIDE SEQUENCE</scope>
</reference>
<dbReference type="Proteomes" id="UP000689195">
    <property type="component" value="Unassembled WGS sequence"/>
</dbReference>
<name>A0A8S1UJB5_9CILI</name>
<protein>
    <recommendedName>
        <fullName evidence="1">RNA ligase domain-containing protein</fullName>
    </recommendedName>
</protein>
<feature type="domain" description="RNA ligase" evidence="1">
    <location>
        <begin position="165"/>
        <end position="338"/>
    </location>
</feature>
<keyword evidence="3" id="KW-1185">Reference proteome</keyword>
<dbReference type="PANTHER" id="PTHR38566:SF1">
    <property type="entry name" value="CHROMOSOME UNDETERMINED SCAFFOLD_18, WHOLE GENOME SHOTGUN SEQUENCE"/>
    <property type="match status" value="1"/>
</dbReference>
<dbReference type="Pfam" id="PF09414">
    <property type="entry name" value="RNA_ligase"/>
    <property type="match status" value="2"/>
</dbReference>
<feature type="domain" description="RNA ligase" evidence="1">
    <location>
        <begin position="642"/>
        <end position="821"/>
    </location>
</feature>
<proteinExistence type="predicted"/>
<organism evidence="2 3">
    <name type="scientific">Paramecium pentaurelia</name>
    <dbReference type="NCBI Taxonomy" id="43138"/>
    <lineage>
        <taxon>Eukaryota</taxon>
        <taxon>Sar</taxon>
        <taxon>Alveolata</taxon>
        <taxon>Ciliophora</taxon>
        <taxon>Intramacronucleata</taxon>
        <taxon>Oligohymenophorea</taxon>
        <taxon>Peniculida</taxon>
        <taxon>Parameciidae</taxon>
        <taxon>Paramecium</taxon>
    </lineage>
</organism>
<dbReference type="OrthoDB" id="340359at2759"/>
<dbReference type="EMBL" id="CAJJDO010000041">
    <property type="protein sequence ID" value="CAD8164555.1"/>
    <property type="molecule type" value="Genomic_DNA"/>
</dbReference>